<dbReference type="NCBIfam" id="TIGR00707">
    <property type="entry name" value="argD"/>
    <property type="match status" value="1"/>
</dbReference>
<dbReference type="EC" id="2.6.1.11" evidence="5"/>
<dbReference type="InterPro" id="IPR015421">
    <property type="entry name" value="PyrdxlP-dep_Trfase_major"/>
</dbReference>
<dbReference type="InterPro" id="IPR015422">
    <property type="entry name" value="PyrdxlP-dep_Trfase_small"/>
</dbReference>
<reference evidence="11" key="1">
    <citation type="submission" date="2016-06" db="EMBL/GenBank/DDBJ databases">
        <title>Draft Genome sequence of the fungus Inonotus baumii.</title>
        <authorList>
            <person name="Zhu H."/>
            <person name="Lin W."/>
        </authorList>
    </citation>
    <scope>NUCLEOTIDE SEQUENCE</scope>
    <source>
        <strain evidence="11">821</strain>
    </source>
</reference>
<keyword evidence="7" id="KW-0028">Amino-acid biosynthesis</keyword>
<dbReference type="OrthoDB" id="10260828at2759"/>
<evidence type="ECO:0000313" key="12">
    <source>
        <dbReference type="Proteomes" id="UP000757232"/>
    </source>
</evidence>
<evidence type="ECO:0000256" key="9">
    <source>
        <dbReference type="ARBA" id="ARBA00022898"/>
    </source>
</evidence>
<comment type="pathway">
    <text evidence="3">Amino-acid biosynthesis; L-arginine biosynthesis; N(2)-acetyl-L-ornithine from L-glutamate: step 4/4.</text>
</comment>
<dbReference type="Pfam" id="PF00202">
    <property type="entry name" value="Aminotran_3"/>
    <property type="match status" value="1"/>
</dbReference>
<dbReference type="CDD" id="cd00610">
    <property type="entry name" value="OAT_like"/>
    <property type="match status" value="1"/>
</dbReference>
<comment type="caution">
    <text evidence="11">The sequence shown here is derived from an EMBL/GenBank/DDBJ whole genome shotgun (WGS) entry which is preliminary data.</text>
</comment>
<evidence type="ECO:0000256" key="10">
    <source>
        <dbReference type="RuleBase" id="RU003560"/>
    </source>
</evidence>
<comment type="similarity">
    <text evidence="4 10">Belongs to the class-III pyridoxal-phosphate-dependent aminotransferase family.</text>
</comment>
<dbReference type="FunFam" id="3.40.640.10:FF:000004">
    <property type="entry name" value="Acetylornithine aminotransferase"/>
    <property type="match status" value="1"/>
</dbReference>
<dbReference type="EMBL" id="LNZH02000215">
    <property type="protein sequence ID" value="OCB84477.1"/>
    <property type="molecule type" value="Genomic_DNA"/>
</dbReference>
<protein>
    <recommendedName>
        <fullName evidence="5">acetylornithine transaminase</fullName>
        <ecNumber evidence="5">2.6.1.11</ecNumber>
    </recommendedName>
</protein>
<dbReference type="Gene3D" id="3.90.1150.10">
    <property type="entry name" value="Aspartate Aminotransferase, domain 1"/>
    <property type="match status" value="1"/>
</dbReference>
<dbReference type="InterPro" id="IPR049704">
    <property type="entry name" value="Aminotrans_3_PPA_site"/>
</dbReference>
<dbReference type="Proteomes" id="UP000757232">
    <property type="component" value="Unassembled WGS sequence"/>
</dbReference>
<evidence type="ECO:0000256" key="2">
    <source>
        <dbReference type="ARBA" id="ARBA00004173"/>
    </source>
</evidence>
<keyword evidence="12" id="KW-1185">Reference proteome</keyword>
<evidence type="ECO:0000256" key="4">
    <source>
        <dbReference type="ARBA" id="ARBA00008954"/>
    </source>
</evidence>
<dbReference type="GO" id="GO:0005759">
    <property type="term" value="C:mitochondrial matrix"/>
    <property type="evidence" value="ECO:0007669"/>
    <property type="project" value="TreeGrafter"/>
</dbReference>
<dbReference type="GO" id="GO:0006526">
    <property type="term" value="P:L-arginine biosynthetic process"/>
    <property type="evidence" value="ECO:0007669"/>
    <property type="project" value="UniProtKB-ARBA"/>
</dbReference>
<evidence type="ECO:0000256" key="7">
    <source>
        <dbReference type="ARBA" id="ARBA00022605"/>
    </source>
</evidence>
<sequence length="499" mass="54191">MALAVARSASKRLANARPNASRVQLSSIRYSSSSRGPSKAYTAITHPESPDFLPEHVLKEVSRAQHVLLGVYARPPLVLSRGEGCYVWDNQGRKYLDFTAGVAVNALGHADPELVQCMTEQAGKLSHSSNVFYNPWASELAELLIRVTQREGGLGFAPGSVSDSAEGLPNGVKVFFANSGTEANEGALKIARKVGKERWAAKHSRPWSDPECNKFRVACFEHSFHGRSLGSLSATNNVKYQAPFAPLIPGFDVGKVNDVEGLKDLVTEETCAVIVEPIQGEGGIFVVDHEWLRALRKRCDEVGAVLIYDEIQCGLYRTGKLWAHSSFPVDCHPDIITMAKPLANGFPIGAVMVRDELAECMTPGSHGTTFGGSPLACSLGQHVLARLSQPSFAKHISTVSSHLLTRLSPLQRWFPELISSEGIRGRGLMLGLPFTPDSIENKTGPSELVKMSRERGVLLLTAGSDAVRLVPSLTVQEKEVDFAVNVIESVLGEMQTRDR</sequence>
<comment type="cofactor">
    <cofactor evidence="1">
        <name>pyridoxal 5'-phosphate</name>
        <dbReference type="ChEBI" id="CHEBI:597326"/>
    </cofactor>
</comment>
<dbReference type="InterPro" id="IPR050103">
    <property type="entry name" value="Class-III_PLP-dep_AT"/>
</dbReference>
<evidence type="ECO:0000256" key="1">
    <source>
        <dbReference type="ARBA" id="ARBA00001933"/>
    </source>
</evidence>
<keyword evidence="8" id="KW-0808">Transferase</keyword>
<dbReference type="PIRSF" id="PIRSF000521">
    <property type="entry name" value="Transaminase_4ab_Lys_Orn"/>
    <property type="match status" value="1"/>
</dbReference>
<dbReference type="InterPro" id="IPR004636">
    <property type="entry name" value="AcOrn/SuccOrn_fam"/>
</dbReference>
<dbReference type="InterPro" id="IPR005814">
    <property type="entry name" value="Aminotrans_3"/>
</dbReference>
<dbReference type="GO" id="GO:0030170">
    <property type="term" value="F:pyridoxal phosphate binding"/>
    <property type="evidence" value="ECO:0007669"/>
    <property type="project" value="InterPro"/>
</dbReference>
<dbReference type="Gene3D" id="3.40.640.10">
    <property type="entry name" value="Type I PLP-dependent aspartate aminotransferase-like (Major domain)"/>
    <property type="match status" value="1"/>
</dbReference>
<evidence type="ECO:0000256" key="8">
    <source>
        <dbReference type="ARBA" id="ARBA00022679"/>
    </source>
</evidence>
<dbReference type="PANTHER" id="PTHR11986">
    <property type="entry name" value="AMINOTRANSFERASE CLASS III"/>
    <property type="match status" value="1"/>
</dbReference>
<evidence type="ECO:0000256" key="3">
    <source>
        <dbReference type="ARBA" id="ARBA00005024"/>
    </source>
</evidence>
<organism evidence="11 12">
    <name type="scientific">Sanghuangporus baumii</name>
    <name type="common">Phellinus baumii</name>
    <dbReference type="NCBI Taxonomy" id="108892"/>
    <lineage>
        <taxon>Eukaryota</taxon>
        <taxon>Fungi</taxon>
        <taxon>Dikarya</taxon>
        <taxon>Basidiomycota</taxon>
        <taxon>Agaricomycotina</taxon>
        <taxon>Agaricomycetes</taxon>
        <taxon>Hymenochaetales</taxon>
        <taxon>Hymenochaetaceae</taxon>
        <taxon>Sanghuangporus</taxon>
    </lineage>
</organism>
<dbReference type="PROSITE" id="PS00600">
    <property type="entry name" value="AA_TRANSFER_CLASS_3"/>
    <property type="match status" value="1"/>
</dbReference>
<keyword evidence="6 11" id="KW-0032">Aminotransferase</keyword>
<gene>
    <name evidence="11" type="ORF">A7U60_g8463</name>
</gene>
<comment type="subcellular location">
    <subcellularLocation>
        <location evidence="2">Mitochondrion</location>
    </subcellularLocation>
</comment>
<evidence type="ECO:0000313" key="11">
    <source>
        <dbReference type="EMBL" id="OCB84477.1"/>
    </source>
</evidence>
<accession>A0A9Q5HR55</accession>
<dbReference type="AlphaFoldDB" id="A0A9Q5HR55"/>
<name>A0A9Q5HR55_SANBA</name>
<dbReference type="InterPro" id="IPR015424">
    <property type="entry name" value="PyrdxlP-dep_Trfase"/>
</dbReference>
<evidence type="ECO:0000256" key="6">
    <source>
        <dbReference type="ARBA" id="ARBA00022576"/>
    </source>
</evidence>
<keyword evidence="9 10" id="KW-0663">Pyridoxal phosphate</keyword>
<dbReference type="PANTHER" id="PTHR11986:SF79">
    <property type="entry name" value="ACETYLORNITHINE AMINOTRANSFERASE, MITOCHONDRIAL"/>
    <property type="match status" value="1"/>
</dbReference>
<dbReference type="GO" id="GO:0003992">
    <property type="term" value="F:N2-acetyl-L-ornithine:2-oxoglutarate 5-aminotransferase activity"/>
    <property type="evidence" value="ECO:0007669"/>
    <property type="project" value="UniProtKB-EC"/>
</dbReference>
<proteinExistence type="inferred from homology"/>
<dbReference type="GO" id="GO:0042802">
    <property type="term" value="F:identical protein binding"/>
    <property type="evidence" value="ECO:0007669"/>
    <property type="project" value="TreeGrafter"/>
</dbReference>
<dbReference type="SUPFAM" id="SSF53383">
    <property type="entry name" value="PLP-dependent transferases"/>
    <property type="match status" value="1"/>
</dbReference>
<evidence type="ECO:0000256" key="5">
    <source>
        <dbReference type="ARBA" id="ARBA00012919"/>
    </source>
</evidence>